<accession>A0ACC5YTN9</accession>
<protein>
    <submittedName>
        <fullName evidence="1">Uncharacterized protein</fullName>
    </submittedName>
</protein>
<evidence type="ECO:0000313" key="1">
    <source>
        <dbReference type="EMBL" id="MCJ8739116.1"/>
    </source>
</evidence>
<gene>
    <name evidence="1" type="ORF">PDJAM_G00043440</name>
</gene>
<keyword evidence="2" id="KW-1185">Reference proteome</keyword>
<comment type="caution">
    <text evidence="1">The sequence shown here is derived from an EMBL/GenBank/DDBJ whole genome shotgun (WGS) entry which is preliminary data.</text>
</comment>
<organism evidence="1 2">
    <name type="scientific">Pangasius djambal</name>
    <dbReference type="NCBI Taxonomy" id="1691987"/>
    <lineage>
        <taxon>Eukaryota</taxon>
        <taxon>Metazoa</taxon>
        <taxon>Chordata</taxon>
        <taxon>Craniata</taxon>
        <taxon>Vertebrata</taxon>
        <taxon>Euteleostomi</taxon>
        <taxon>Actinopterygii</taxon>
        <taxon>Neopterygii</taxon>
        <taxon>Teleostei</taxon>
        <taxon>Ostariophysi</taxon>
        <taxon>Siluriformes</taxon>
        <taxon>Pangasiidae</taxon>
        <taxon>Pangasius</taxon>
    </lineage>
</organism>
<evidence type="ECO:0000313" key="2">
    <source>
        <dbReference type="Proteomes" id="UP000830395"/>
    </source>
</evidence>
<dbReference type="Proteomes" id="UP000830395">
    <property type="component" value="Chromosome 13"/>
</dbReference>
<proteinExistence type="predicted"/>
<sequence>MVTNTLEVAPLFWAEWSLITTSDKTTRMSSAKGIAIGIDLGTTYSCVGVFQHGKVEIIANDQGNRTTPSYVAFTDTERLIGDAAKNQVAMNPNNTVFDAKRLIGRKFDDPVVQSDMKHWPFQVTSDGGKPKVQVEYKGEKKSFYPEEISSMVLVKMKEIAEAYLGQKVTNAVITVPAYFNDSQRQATKDAGVIAGLNVLRIINEPTAAAIAYGLDKGKKGERNVLIFDLGGGTFDVSILTIEDGIFEVKATAGDTHLGGEDFDNRLVNHFVEEFKRKHKKDISQNKRALRRLRTACERAKRTLSSSSQASIEIDSLYEGTDFYTAITRARFEELCSDLFRGTLEPVEKALRDAKMDKSQIHEIVLVGDLFRGTLEPVEKALRDAKMDKSQIHEIVLVGGSTRIPKIQKLLQDFFNGRELNKSINPDEAVAYGAAVQAAILMGDTSGNVQDLLLLDVAPLSLGIETAGGVMTTLIKRNTTIPTKQTQVFSTYADNQPGVLIQVYEGERAMTKDNNLLGKFDLTGIPPAPRGVPQIEVTFDIDANGILNVSAVDKSTGKENKITITNDKGRLSKEEIERMVQEADEYKAEDDCQREKIAAKNSLESYAFNMKNSVEDESLKGKISEEDKKKVIERCNQAITWLENNQLAEKEEFEHELKELEKVCNPIITKLYQGGMPAGSCGAQARSASGANTQGPTIEEVD</sequence>
<reference evidence="1" key="1">
    <citation type="submission" date="2020-02" db="EMBL/GenBank/DDBJ databases">
        <title>Genome sequencing of the panga catfish, Pangasius djambal.</title>
        <authorList>
            <person name="Wen M."/>
            <person name="Zahm M."/>
            <person name="Roques C."/>
            <person name="Cabau C."/>
            <person name="Klopp C."/>
            <person name="Donnadieu C."/>
            <person name="Jouanno E."/>
            <person name="Avarre J.-C."/>
            <person name="Campet M."/>
            <person name="Ha T."/>
            <person name="Dugue R."/>
            <person name="Lampietro C."/>
            <person name="Louis A."/>
            <person name="Herpin A."/>
            <person name="Echchiki A."/>
            <person name="Berthelot C."/>
            <person name="Parey E."/>
            <person name="Roest-Crollius H."/>
            <person name="Braasch I."/>
            <person name="Postlethwait J.H."/>
            <person name="Bobe J."/>
            <person name="Montfort J."/>
            <person name="Bouchez O."/>
            <person name="Begum T."/>
            <person name="Schartl M."/>
            <person name="Gustiano R."/>
            <person name="Guiguen Y."/>
        </authorList>
    </citation>
    <scope>NUCLEOTIDE SEQUENCE</scope>
    <source>
        <strain evidence="1">Pdj_M5554</strain>
    </source>
</reference>
<name>A0ACC5YTN9_9TELE</name>
<dbReference type="EMBL" id="CM040987">
    <property type="protein sequence ID" value="MCJ8739116.1"/>
    <property type="molecule type" value="Genomic_DNA"/>
</dbReference>